<reference evidence="1" key="1">
    <citation type="submission" date="2023-05" db="EMBL/GenBank/DDBJ databases">
        <authorList>
            <consortium name="ELIXIR-Norway"/>
        </authorList>
    </citation>
    <scope>NUCLEOTIDE SEQUENCE</scope>
</reference>
<evidence type="ECO:0000313" key="1">
    <source>
        <dbReference type="EMBL" id="CAN0562274.1"/>
    </source>
</evidence>
<evidence type="ECO:0000313" key="2">
    <source>
        <dbReference type="Proteomes" id="UP001162501"/>
    </source>
</evidence>
<proteinExistence type="predicted"/>
<reference evidence="1" key="2">
    <citation type="submission" date="2025-03" db="EMBL/GenBank/DDBJ databases">
        <authorList>
            <consortium name="ELIXIR-Norway"/>
            <consortium name="Elixir Norway"/>
        </authorList>
    </citation>
    <scope>NUCLEOTIDE SEQUENCE</scope>
</reference>
<accession>A0AC60A698</accession>
<name>A0AC60A698_RANTA</name>
<protein>
    <submittedName>
        <fullName evidence="1">Uncharacterized protein</fullName>
    </submittedName>
</protein>
<feature type="non-terminal residue" evidence="1">
    <location>
        <position position="68"/>
    </location>
</feature>
<dbReference type="Proteomes" id="UP001162501">
    <property type="component" value="Chromosome 8"/>
</dbReference>
<dbReference type="EMBL" id="OX596092">
    <property type="protein sequence ID" value="CAN0562274.1"/>
    <property type="molecule type" value="Genomic_DNA"/>
</dbReference>
<organism evidence="1 2">
    <name type="scientific">Rangifer tarandus platyrhynchus</name>
    <name type="common">Svalbard reindeer</name>
    <dbReference type="NCBI Taxonomy" id="3082113"/>
    <lineage>
        <taxon>Eukaryota</taxon>
        <taxon>Metazoa</taxon>
        <taxon>Chordata</taxon>
        <taxon>Craniata</taxon>
        <taxon>Vertebrata</taxon>
        <taxon>Euteleostomi</taxon>
        <taxon>Mammalia</taxon>
        <taxon>Eutheria</taxon>
        <taxon>Laurasiatheria</taxon>
        <taxon>Artiodactyla</taxon>
        <taxon>Ruminantia</taxon>
        <taxon>Pecora</taxon>
        <taxon>Cervidae</taxon>
        <taxon>Odocoileinae</taxon>
        <taxon>Rangifer</taxon>
    </lineage>
</organism>
<sequence length="68" mass="7810">CVKVKSLSRVQFFGTPWTAAYQAPLSMGFSRQEYWSGQQKHLAQTVKNLPAMINAREGVEKREPYYTV</sequence>
<gene>
    <name evidence="1" type="ORF">MRATA1EN22A_LOCUS27326</name>
</gene>
<feature type="non-terminal residue" evidence="1">
    <location>
        <position position="1"/>
    </location>
</feature>